<evidence type="ECO:0000313" key="1">
    <source>
        <dbReference type="EMBL" id="SDR69435.1"/>
    </source>
</evidence>
<dbReference type="RefSeq" id="WP_090861756.1">
    <property type="nucleotide sequence ID" value="NZ_LT629759.1"/>
</dbReference>
<dbReference type="OrthoDB" id="4519042at2"/>
<dbReference type="InterPro" id="IPR006517">
    <property type="entry name" value="Phage_terminase_lsu-like_C"/>
</dbReference>
<dbReference type="NCBIfam" id="TIGR01630">
    <property type="entry name" value="psiM2_ORF9"/>
    <property type="match status" value="1"/>
</dbReference>
<dbReference type="GeneID" id="78500058"/>
<dbReference type="AlphaFoldDB" id="A0A1H1L5W5"/>
<name>A0A1H1L5W5_9ACTN</name>
<proteinExistence type="predicted"/>
<dbReference type="Proteomes" id="UP000199480">
    <property type="component" value="Chromosome I"/>
</dbReference>
<evidence type="ECO:0000313" key="2">
    <source>
        <dbReference type="Proteomes" id="UP000199480"/>
    </source>
</evidence>
<accession>A0A1H1L5W5</accession>
<protein>
    <submittedName>
        <fullName evidence="1">Phage uncharacterized protein (Putative large terminase), C-terminal domain-containing protein</fullName>
    </submittedName>
</protein>
<organism evidence="1 2">
    <name type="scientific">Parafannyhessea umbonata</name>
    <dbReference type="NCBI Taxonomy" id="604330"/>
    <lineage>
        <taxon>Bacteria</taxon>
        <taxon>Bacillati</taxon>
        <taxon>Actinomycetota</taxon>
        <taxon>Coriobacteriia</taxon>
        <taxon>Coriobacteriales</taxon>
        <taxon>Atopobiaceae</taxon>
        <taxon>Parafannyhessea</taxon>
    </lineage>
</organism>
<sequence>MPKLVESICAYIDANPRDVGAYVDAASAIAQSREDGAIDHSDNQMVLSRLQDAIRCGWASLQQLESLGDCYRTVITVDARVDFDSFAQAMELDRDPKSRLWLPRRSKLWRLYKELQWFETNPKAEFLSVSMPPRTAKSSTCCMAMAWHSGRDPLHSNLVVAHSDALTDHFYNQVLEFITDPRYRFSEIFPEAKLVEKSAEYESLTLGERRSYPSITCRSISGTLTGAVEVGEGGWLYADDLVKDIEEARSPVRLEKKWANYVNQCYDRRKTGAKQLMVGTRWDVNDPIGRMSRLHEGEEGFHTLVIPALDPDTGESNFEYEYGVGFSTEYYIDMKRTTDSATYAAKYDGDPIVREGQLFPPDSLERYLSLPDEAPTRTVAVVDTKGVGTDYCAMPVAMQFASVPGKWFIADALCDNSVPKVVNRRVASMIASDGVQVARFESNSAGGTVADSIQKALTDMGALCSVQKKYTMSNKETRILAASPWIINNCVFRDPSLYETNSDYGRFMSQVTGFSLDSKNAHDDAPDALSMLADMLSKSVKAKAVPVKRPF</sequence>
<dbReference type="EMBL" id="LT629759">
    <property type="protein sequence ID" value="SDR69435.1"/>
    <property type="molecule type" value="Genomic_DNA"/>
</dbReference>
<reference evidence="2" key="1">
    <citation type="submission" date="2016-10" db="EMBL/GenBank/DDBJ databases">
        <authorList>
            <person name="Varghese N."/>
            <person name="Submissions S."/>
        </authorList>
    </citation>
    <scope>NUCLEOTIDE SEQUENCE [LARGE SCALE GENOMIC DNA]</scope>
    <source>
        <strain evidence="2">DSM 22620</strain>
    </source>
</reference>
<gene>
    <name evidence="1" type="ORF">SAMN04489857_0688</name>
</gene>